<protein>
    <recommendedName>
        <fullName evidence="2">Peptidase M56 domain-containing protein</fullName>
    </recommendedName>
</protein>
<reference evidence="3" key="1">
    <citation type="journal article" date="2015" name="Nature">
        <title>Complex archaea that bridge the gap between prokaryotes and eukaryotes.</title>
        <authorList>
            <person name="Spang A."/>
            <person name="Saw J.H."/>
            <person name="Jorgensen S.L."/>
            <person name="Zaremba-Niedzwiedzka K."/>
            <person name="Martijn J."/>
            <person name="Lind A.E."/>
            <person name="van Eijk R."/>
            <person name="Schleper C."/>
            <person name="Guy L."/>
            <person name="Ettema T.J."/>
        </authorList>
    </citation>
    <scope>NUCLEOTIDE SEQUENCE</scope>
</reference>
<dbReference type="AlphaFoldDB" id="A0A0F9VM46"/>
<dbReference type="PANTHER" id="PTHR34978">
    <property type="entry name" value="POSSIBLE SENSOR-TRANSDUCER PROTEIN BLAR"/>
    <property type="match status" value="1"/>
</dbReference>
<name>A0A0F9VM46_9ZZZZ</name>
<accession>A0A0F9VM46</accession>
<dbReference type="CDD" id="cd07341">
    <property type="entry name" value="M56_BlaR1_MecR1_like"/>
    <property type="match status" value="1"/>
</dbReference>
<proteinExistence type="predicted"/>
<keyword evidence="1" id="KW-0812">Transmembrane</keyword>
<sequence>MLLFFVCYQLLLRKETLFKFNRFFLLVGILISLILPCIYITNFVDISLLNWENTTNVAITNTNKSLINWITPFTILIIIYASGLCIFLYKFILQTLQLNKFIQHGTTKNVKKANHITTTEQLAPFSFFNYIIYNPNIHTKQELKTILAHEEVHVKQKHSIDIILIELFLTLQWFNPIAWFYRKAIKQNLEFLADNDNSQILQNKKAYQYTLLQQVVSNHQLSIINPFFNSLIKKRIVMINQQKSKKVSAFKSLIILPLLALFLVSFNIEDVYVSDYTNESKNSKNLIKALIDKDTEDSELLKIKADLAKENFDFSFTVVRNENREIKNLSIHISGGNKTKGEVSSRFNSVSDNDTIDPTYILVDTDTNRIIIKNTDADIIVSNYKNDKNKQVLINTSTSSDYDIKISEEEENGYKFSKNSTSIEPIYYIDGVKSNSETVHNLDTNAIDSMNVLKGESAKMKYGEEAKFGVVEIITKK</sequence>
<keyword evidence="1" id="KW-1133">Transmembrane helix</keyword>
<dbReference type="PANTHER" id="PTHR34978:SF3">
    <property type="entry name" value="SLR0241 PROTEIN"/>
    <property type="match status" value="1"/>
</dbReference>
<comment type="caution">
    <text evidence="3">The sequence shown here is derived from an EMBL/GenBank/DDBJ whole genome shotgun (WGS) entry which is preliminary data.</text>
</comment>
<dbReference type="PROSITE" id="PS52016">
    <property type="entry name" value="TONB_DEPENDENT_REC_3"/>
    <property type="match status" value="1"/>
</dbReference>
<feature type="transmembrane region" description="Helical" evidence="1">
    <location>
        <begin position="248"/>
        <end position="268"/>
    </location>
</feature>
<gene>
    <name evidence="3" type="ORF">LCGC14_0066300</name>
</gene>
<dbReference type="EMBL" id="LAZR01000016">
    <property type="protein sequence ID" value="KKO06211.1"/>
    <property type="molecule type" value="Genomic_DNA"/>
</dbReference>
<feature type="transmembrane region" description="Helical" evidence="1">
    <location>
        <begin position="23"/>
        <end position="49"/>
    </location>
</feature>
<dbReference type="InterPro" id="IPR039426">
    <property type="entry name" value="TonB-dep_rcpt-like"/>
</dbReference>
<dbReference type="SUPFAM" id="SSF56935">
    <property type="entry name" value="Porins"/>
    <property type="match status" value="1"/>
</dbReference>
<dbReference type="InterPro" id="IPR052173">
    <property type="entry name" value="Beta-lactam_resp_regulator"/>
</dbReference>
<dbReference type="InterPro" id="IPR008756">
    <property type="entry name" value="Peptidase_M56"/>
</dbReference>
<dbReference type="Pfam" id="PF05569">
    <property type="entry name" value="Peptidase_M56"/>
    <property type="match status" value="1"/>
</dbReference>
<evidence type="ECO:0000256" key="1">
    <source>
        <dbReference type="SAM" id="Phobius"/>
    </source>
</evidence>
<feature type="domain" description="Peptidase M56" evidence="2">
    <location>
        <begin position="60"/>
        <end position="239"/>
    </location>
</feature>
<dbReference type="InterPro" id="IPR037066">
    <property type="entry name" value="Plug_dom_sf"/>
</dbReference>
<feature type="transmembrane region" description="Helical" evidence="1">
    <location>
        <begin position="69"/>
        <end position="92"/>
    </location>
</feature>
<dbReference type="Gene3D" id="2.170.130.10">
    <property type="entry name" value="TonB-dependent receptor, plug domain"/>
    <property type="match status" value="1"/>
</dbReference>
<keyword evidence="1" id="KW-0472">Membrane</keyword>
<evidence type="ECO:0000313" key="3">
    <source>
        <dbReference type="EMBL" id="KKO06211.1"/>
    </source>
</evidence>
<evidence type="ECO:0000259" key="2">
    <source>
        <dbReference type="Pfam" id="PF05569"/>
    </source>
</evidence>
<organism evidence="3">
    <name type="scientific">marine sediment metagenome</name>
    <dbReference type="NCBI Taxonomy" id="412755"/>
    <lineage>
        <taxon>unclassified sequences</taxon>
        <taxon>metagenomes</taxon>
        <taxon>ecological metagenomes</taxon>
    </lineage>
</organism>